<sequence length="73" mass="7751">MVASIKDYKLSTLLVLAKGFTLTNRIVHGPVTRARADIRAGAGLIITEATAILVQGFGWYGSPALYSDEQAAT</sequence>
<dbReference type="VEuPathDB" id="FungiDB:PYU1_G007408"/>
<dbReference type="EnsemblProtists" id="PYU1_T007424">
    <property type="protein sequence ID" value="PYU1_T007424"/>
    <property type="gene ID" value="PYU1_G007408"/>
</dbReference>
<dbReference type="EnsemblProtists" id="PYU1_T007423">
    <property type="protein sequence ID" value="PYU1_T007423"/>
    <property type="gene ID" value="PYU1_G007407"/>
</dbReference>
<dbReference type="Gene3D" id="3.20.20.70">
    <property type="entry name" value="Aldolase class I"/>
    <property type="match status" value="1"/>
</dbReference>
<dbReference type="HOGENOM" id="CLU_012153_8_3_1"/>
<dbReference type="InterPro" id="IPR013785">
    <property type="entry name" value="Aldolase_TIM"/>
</dbReference>
<evidence type="ECO:0008006" key="3">
    <source>
        <dbReference type="Google" id="ProtNLM"/>
    </source>
</evidence>
<dbReference type="SUPFAM" id="SSF51395">
    <property type="entry name" value="FMN-linked oxidoreductases"/>
    <property type="match status" value="1"/>
</dbReference>
<evidence type="ECO:0000313" key="2">
    <source>
        <dbReference type="Proteomes" id="UP000019132"/>
    </source>
</evidence>
<keyword evidence="2" id="KW-1185">Reference proteome</keyword>
<name>K3WR30_GLOUD</name>
<protein>
    <recommendedName>
        <fullName evidence="3">NADH:flavin oxidoreductase/NADH oxidase N-terminal domain-containing protein</fullName>
    </recommendedName>
</protein>
<proteinExistence type="predicted"/>
<dbReference type="Proteomes" id="UP000019132">
    <property type="component" value="Unassembled WGS sequence"/>
</dbReference>
<dbReference type="EMBL" id="GL376629">
    <property type="status" value="NOT_ANNOTATED_CDS"/>
    <property type="molecule type" value="Genomic_DNA"/>
</dbReference>
<organism evidence="1 2">
    <name type="scientific">Globisporangium ultimum (strain ATCC 200006 / CBS 805.95 / DAOM BR144)</name>
    <name type="common">Pythium ultimum</name>
    <dbReference type="NCBI Taxonomy" id="431595"/>
    <lineage>
        <taxon>Eukaryota</taxon>
        <taxon>Sar</taxon>
        <taxon>Stramenopiles</taxon>
        <taxon>Oomycota</taxon>
        <taxon>Peronosporomycetes</taxon>
        <taxon>Pythiales</taxon>
        <taxon>Pythiaceae</taxon>
        <taxon>Globisporangium</taxon>
    </lineage>
</organism>
<reference evidence="1" key="3">
    <citation type="submission" date="2015-02" db="UniProtKB">
        <authorList>
            <consortium name="EnsemblProtists"/>
        </authorList>
    </citation>
    <scope>IDENTIFICATION</scope>
    <source>
        <strain evidence="1">DAOM BR144</strain>
    </source>
</reference>
<dbReference type="AlphaFoldDB" id="K3WR30"/>
<reference evidence="2" key="2">
    <citation type="submission" date="2010-04" db="EMBL/GenBank/DDBJ databases">
        <authorList>
            <person name="Buell R."/>
            <person name="Hamilton J."/>
            <person name="Hostetler J."/>
        </authorList>
    </citation>
    <scope>NUCLEOTIDE SEQUENCE [LARGE SCALE GENOMIC DNA]</scope>
    <source>
        <strain evidence="2">DAOM:BR144</strain>
    </source>
</reference>
<dbReference type="VEuPathDB" id="FungiDB:PYU1_G007407"/>
<reference evidence="2" key="1">
    <citation type="journal article" date="2010" name="Genome Biol.">
        <title>Genome sequence of the necrotrophic plant pathogen Pythium ultimum reveals original pathogenicity mechanisms and effector repertoire.</title>
        <authorList>
            <person name="Levesque C.A."/>
            <person name="Brouwer H."/>
            <person name="Cano L."/>
            <person name="Hamilton J.P."/>
            <person name="Holt C."/>
            <person name="Huitema E."/>
            <person name="Raffaele S."/>
            <person name="Robideau G.P."/>
            <person name="Thines M."/>
            <person name="Win J."/>
            <person name="Zerillo M.M."/>
            <person name="Beakes G.W."/>
            <person name="Boore J.L."/>
            <person name="Busam D."/>
            <person name="Dumas B."/>
            <person name="Ferriera S."/>
            <person name="Fuerstenberg S.I."/>
            <person name="Gachon C.M."/>
            <person name="Gaulin E."/>
            <person name="Govers F."/>
            <person name="Grenville-Briggs L."/>
            <person name="Horner N."/>
            <person name="Hostetler J."/>
            <person name="Jiang R.H."/>
            <person name="Johnson J."/>
            <person name="Krajaejun T."/>
            <person name="Lin H."/>
            <person name="Meijer H.J."/>
            <person name="Moore B."/>
            <person name="Morris P."/>
            <person name="Phuntmart V."/>
            <person name="Puiu D."/>
            <person name="Shetty J."/>
            <person name="Stajich J.E."/>
            <person name="Tripathy S."/>
            <person name="Wawra S."/>
            <person name="van West P."/>
            <person name="Whitty B.R."/>
            <person name="Coutinho P.M."/>
            <person name="Henrissat B."/>
            <person name="Martin F."/>
            <person name="Thomas P.D."/>
            <person name="Tyler B.M."/>
            <person name="De Vries R.P."/>
            <person name="Kamoun S."/>
            <person name="Yandell M."/>
            <person name="Tisserat N."/>
            <person name="Buell C.R."/>
        </authorList>
    </citation>
    <scope>NUCLEOTIDE SEQUENCE</scope>
    <source>
        <strain evidence="2">DAOM:BR144</strain>
    </source>
</reference>
<dbReference type="STRING" id="431595.K3WR30"/>
<accession>K3WR30</accession>
<dbReference type="InParanoid" id="K3WR30"/>
<evidence type="ECO:0000313" key="1">
    <source>
        <dbReference type="EnsemblProtists" id="PYU1_T007424"/>
    </source>
</evidence>